<organism evidence="2 3">
    <name type="scientific">Bacillus gaemokensis</name>
    <dbReference type="NCBI Taxonomy" id="574375"/>
    <lineage>
        <taxon>Bacteria</taxon>
        <taxon>Bacillati</taxon>
        <taxon>Bacillota</taxon>
        <taxon>Bacilli</taxon>
        <taxon>Bacillales</taxon>
        <taxon>Bacillaceae</taxon>
        <taxon>Bacillus</taxon>
        <taxon>Bacillus cereus group</taxon>
    </lineage>
</organism>
<dbReference type="eggNOG" id="COG1502">
    <property type="taxonomic scope" value="Bacteria"/>
</dbReference>
<dbReference type="STRING" id="574375.AZF08_18825"/>
<gene>
    <name evidence="2" type="ORF">BAGA_27095</name>
</gene>
<sequence length="256" mass="29172">MLHGKIYIAESKGNPSKAIITSANFTDSGLKNKHEWGVMLEDTVQLSKIIEDVNNNSIQLMYEEIEQIIKKIDNYISENERVDTPKIDLGISGIYMKRKRFPPSLTTDLKQNVRYFIKPVGWSDRPFDINRRLSTDIEELHFAKRPAAIGIGDIIICYGVGTTKLIGYFEAVEEAINLNNESRWPWVIKAKNLCPDYSEHWNTYDNTISSVQKSYPQGYAVTFNGHPNLGGLQYGGDKIRLDVNFAKHMIGIIENK</sequence>
<evidence type="ECO:0000313" key="3">
    <source>
        <dbReference type="Proteomes" id="UP000027778"/>
    </source>
</evidence>
<dbReference type="GO" id="GO:0003824">
    <property type="term" value="F:catalytic activity"/>
    <property type="evidence" value="ECO:0007669"/>
    <property type="project" value="InterPro"/>
</dbReference>
<comment type="caution">
    <text evidence="2">The sequence shown here is derived from an EMBL/GenBank/DDBJ whole genome shotgun (WGS) entry which is preliminary data.</text>
</comment>
<dbReference type="Proteomes" id="UP000027778">
    <property type="component" value="Unassembled WGS sequence"/>
</dbReference>
<protein>
    <recommendedName>
        <fullName evidence="1">PLD phosphodiesterase domain-containing protein</fullName>
    </recommendedName>
</protein>
<evidence type="ECO:0000313" key="2">
    <source>
        <dbReference type="EMBL" id="KEK24410.1"/>
    </source>
</evidence>
<dbReference type="OrthoDB" id="2557728at2"/>
<keyword evidence="3" id="KW-1185">Reference proteome</keyword>
<feature type="domain" description="PLD phosphodiesterase" evidence="1">
    <location>
        <begin position="1"/>
        <end position="29"/>
    </location>
</feature>
<proteinExistence type="predicted"/>
<name>A0A073KCX0_9BACI</name>
<dbReference type="RefSeq" id="WP_033674491.1">
    <property type="nucleotide sequence ID" value="NZ_JOTM01000007.1"/>
</dbReference>
<dbReference type="Gene3D" id="3.30.870.10">
    <property type="entry name" value="Endonuclease Chain A"/>
    <property type="match status" value="1"/>
</dbReference>
<dbReference type="PROSITE" id="PS50035">
    <property type="entry name" value="PLD"/>
    <property type="match status" value="1"/>
</dbReference>
<dbReference type="AlphaFoldDB" id="A0A073KCX0"/>
<evidence type="ECO:0000259" key="1">
    <source>
        <dbReference type="PROSITE" id="PS50035"/>
    </source>
</evidence>
<dbReference type="Pfam" id="PF09565">
    <property type="entry name" value="RE_NgoFVII"/>
    <property type="match status" value="1"/>
</dbReference>
<dbReference type="EMBL" id="JOTM01000007">
    <property type="protein sequence ID" value="KEK24410.1"/>
    <property type="molecule type" value="Genomic_DNA"/>
</dbReference>
<dbReference type="InterPro" id="IPR019065">
    <property type="entry name" value="RE_NgoFVII_N"/>
</dbReference>
<reference evidence="2 3" key="1">
    <citation type="submission" date="2014-06" db="EMBL/GenBank/DDBJ databases">
        <title>Draft genome sequence of Bacillus gaemokensis JCM 15801 (MCCC 1A00707).</title>
        <authorList>
            <person name="Lai Q."/>
            <person name="Liu Y."/>
            <person name="Shao Z."/>
        </authorList>
    </citation>
    <scope>NUCLEOTIDE SEQUENCE [LARGE SCALE GENOMIC DNA]</scope>
    <source>
        <strain evidence="2 3">JCM 15801</strain>
    </source>
</reference>
<dbReference type="InterPro" id="IPR001736">
    <property type="entry name" value="PLipase_D/transphosphatidylase"/>
</dbReference>
<dbReference type="GO" id="GO:0006793">
    <property type="term" value="P:phosphorus metabolic process"/>
    <property type="evidence" value="ECO:0007669"/>
    <property type="project" value="UniProtKB-ARBA"/>
</dbReference>
<accession>A0A073KCX0</accession>